<keyword evidence="1" id="KW-1133">Transmembrane helix</keyword>
<dbReference type="Pfam" id="PF03476">
    <property type="entry name" value="MOSC_N"/>
    <property type="match status" value="1"/>
</dbReference>
<evidence type="ECO:0000259" key="2">
    <source>
        <dbReference type="PROSITE" id="PS51340"/>
    </source>
</evidence>
<keyword evidence="4" id="KW-1185">Reference proteome</keyword>
<organism evidence="3 4">
    <name type="scientific">Saccharata proteae CBS 121410</name>
    <dbReference type="NCBI Taxonomy" id="1314787"/>
    <lineage>
        <taxon>Eukaryota</taxon>
        <taxon>Fungi</taxon>
        <taxon>Dikarya</taxon>
        <taxon>Ascomycota</taxon>
        <taxon>Pezizomycotina</taxon>
        <taxon>Dothideomycetes</taxon>
        <taxon>Dothideomycetes incertae sedis</taxon>
        <taxon>Botryosphaeriales</taxon>
        <taxon>Saccharataceae</taxon>
        <taxon>Saccharata</taxon>
    </lineage>
</organism>
<dbReference type="SUPFAM" id="SSF50800">
    <property type="entry name" value="PK beta-barrel domain-like"/>
    <property type="match status" value="1"/>
</dbReference>
<keyword evidence="1" id="KW-0812">Transmembrane</keyword>
<dbReference type="GO" id="GO:0030151">
    <property type="term" value="F:molybdenum ion binding"/>
    <property type="evidence" value="ECO:0007669"/>
    <property type="project" value="InterPro"/>
</dbReference>
<dbReference type="EMBL" id="ML978711">
    <property type="protein sequence ID" value="KAF2091915.1"/>
    <property type="molecule type" value="Genomic_DNA"/>
</dbReference>
<evidence type="ECO:0000256" key="1">
    <source>
        <dbReference type="SAM" id="Phobius"/>
    </source>
</evidence>
<keyword evidence="1" id="KW-0472">Membrane</keyword>
<dbReference type="GO" id="GO:0030170">
    <property type="term" value="F:pyridoxal phosphate binding"/>
    <property type="evidence" value="ECO:0007669"/>
    <property type="project" value="InterPro"/>
</dbReference>
<evidence type="ECO:0000313" key="3">
    <source>
        <dbReference type="EMBL" id="KAF2091915.1"/>
    </source>
</evidence>
<accession>A0A9P4M062</accession>
<comment type="caution">
    <text evidence="3">The sequence shown here is derived from an EMBL/GenBank/DDBJ whole genome shotgun (WGS) entry which is preliminary data.</text>
</comment>
<dbReference type="PANTHER" id="PTHR14237">
    <property type="entry name" value="MOLYBDOPTERIN COFACTOR SULFURASE MOSC"/>
    <property type="match status" value="1"/>
</dbReference>
<dbReference type="PANTHER" id="PTHR14237:SF23">
    <property type="entry name" value="MOSC DOMAIN PROTEIN (AFU_ORTHOLOGUE AFUA_7G05900)"/>
    <property type="match status" value="1"/>
</dbReference>
<dbReference type="OrthoDB" id="17255at2759"/>
<dbReference type="Pfam" id="PF03473">
    <property type="entry name" value="MOSC"/>
    <property type="match status" value="1"/>
</dbReference>
<evidence type="ECO:0000313" key="4">
    <source>
        <dbReference type="Proteomes" id="UP000799776"/>
    </source>
</evidence>
<dbReference type="AlphaFoldDB" id="A0A9P4M062"/>
<dbReference type="InterPro" id="IPR011037">
    <property type="entry name" value="Pyrv_Knase-like_insert_dom_sf"/>
</dbReference>
<dbReference type="Proteomes" id="UP000799776">
    <property type="component" value="Unassembled WGS sequence"/>
</dbReference>
<dbReference type="PROSITE" id="PS51340">
    <property type="entry name" value="MOSC"/>
    <property type="match status" value="1"/>
</dbReference>
<reference evidence="3" key="1">
    <citation type="journal article" date="2020" name="Stud. Mycol.">
        <title>101 Dothideomycetes genomes: a test case for predicting lifestyles and emergence of pathogens.</title>
        <authorList>
            <person name="Haridas S."/>
            <person name="Albert R."/>
            <person name="Binder M."/>
            <person name="Bloem J."/>
            <person name="Labutti K."/>
            <person name="Salamov A."/>
            <person name="Andreopoulos B."/>
            <person name="Baker S."/>
            <person name="Barry K."/>
            <person name="Bills G."/>
            <person name="Bluhm B."/>
            <person name="Cannon C."/>
            <person name="Castanera R."/>
            <person name="Culley D."/>
            <person name="Daum C."/>
            <person name="Ezra D."/>
            <person name="Gonzalez J."/>
            <person name="Henrissat B."/>
            <person name="Kuo A."/>
            <person name="Liang C."/>
            <person name="Lipzen A."/>
            <person name="Lutzoni F."/>
            <person name="Magnuson J."/>
            <person name="Mondo S."/>
            <person name="Nolan M."/>
            <person name="Ohm R."/>
            <person name="Pangilinan J."/>
            <person name="Park H.-J."/>
            <person name="Ramirez L."/>
            <person name="Alfaro M."/>
            <person name="Sun H."/>
            <person name="Tritt A."/>
            <person name="Yoshinaga Y."/>
            <person name="Zwiers L.-H."/>
            <person name="Turgeon B."/>
            <person name="Goodwin S."/>
            <person name="Spatafora J."/>
            <person name="Crous P."/>
            <person name="Grigoriev I."/>
        </authorList>
    </citation>
    <scope>NUCLEOTIDE SEQUENCE</scope>
    <source>
        <strain evidence="3">CBS 121410</strain>
    </source>
</reference>
<gene>
    <name evidence="3" type="ORF">K490DRAFT_32681</name>
</gene>
<protein>
    <submittedName>
        <fullName evidence="3">MOSC-domain-containing protein</fullName>
    </submittedName>
</protein>
<sequence>MPLEAVVLSSSYLLHLVAVLLNCGIVLTVTALWLDSRRRNNPFQSPAGCRRLGLEEGTSNLADQYDPRYARARPQVAWPDSRLVATVKALCIYPVKSCYPVELSRGEVVRTGMQYDRQFTFAQLTSSVAQDASCGITHQWNFITQRQAPCLTKVKTEVWVPDPASPTYSSDAEYVKSGGCIVVKFPYTDDKLWLMESLERLGAKIRATFLPANNASLDVSFRIPIWPTPERIKSYPIEKMKIWNEMPDALNMGNEIPDDVLAKLKYSLGISNPLTLFRTHPDRCREVFRCAPRKEDVGYQPVVGMADAYPLHIMSLSSVHDVAKHLPKDYSCKLDAIRYRANIYISGSEAYDEDQWKRIRIGSQDFHVSCRTARCLLPNVNPLTGERDKNQPYSAMSAYRKIDRGAWRYPCLGMQMVPVSGEPGEIRVGDEVMVLEVGDHHYIPQGT</sequence>
<dbReference type="GO" id="GO:0003824">
    <property type="term" value="F:catalytic activity"/>
    <property type="evidence" value="ECO:0007669"/>
    <property type="project" value="InterPro"/>
</dbReference>
<dbReference type="InterPro" id="IPR005302">
    <property type="entry name" value="MoCF_Sase_C"/>
</dbReference>
<feature type="transmembrane region" description="Helical" evidence="1">
    <location>
        <begin position="12"/>
        <end position="34"/>
    </location>
</feature>
<dbReference type="InterPro" id="IPR005303">
    <property type="entry name" value="MOCOS_middle"/>
</dbReference>
<proteinExistence type="predicted"/>
<name>A0A9P4M062_9PEZI</name>
<feature type="domain" description="MOSC" evidence="2">
    <location>
        <begin position="282"/>
        <end position="435"/>
    </location>
</feature>